<feature type="transmembrane region" description="Helical" evidence="8">
    <location>
        <begin position="370"/>
        <end position="391"/>
    </location>
</feature>
<evidence type="ECO:0000256" key="6">
    <source>
        <dbReference type="ARBA" id="ARBA00043993"/>
    </source>
</evidence>
<dbReference type="EMBL" id="LLZG01000424">
    <property type="protein sequence ID" value="KUL20497.1"/>
    <property type="molecule type" value="Genomic_DNA"/>
</dbReference>
<protein>
    <recommendedName>
        <fullName evidence="9">Integral membrane bound transporter domain-containing protein</fullName>
    </recommendedName>
</protein>
<feature type="transmembrane region" description="Helical" evidence="8">
    <location>
        <begin position="79"/>
        <end position="112"/>
    </location>
</feature>
<dbReference type="GO" id="GO:0005886">
    <property type="term" value="C:plasma membrane"/>
    <property type="evidence" value="ECO:0007669"/>
    <property type="project" value="UniProtKB-SubCell"/>
</dbReference>
<comment type="subcellular location">
    <subcellularLocation>
        <location evidence="1">Cell membrane</location>
        <topology evidence="1">Multi-pass membrane protein</topology>
    </subcellularLocation>
</comment>
<comment type="similarity">
    <text evidence="6">Belongs to the YccS/YhfK family.</text>
</comment>
<keyword evidence="5 8" id="KW-0472">Membrane</keyword>
<evidence type="ECO:0000256" key="2">
    <source>
        <dbReference type="ARBA" id="ARBA00022475"/>
    </source>
</evidence>
<feature type="region of interest" description="Disordered" evidence="7">
    <location>
        <begin position="554"/>
        <end position="621"/>
    </location>
</feature>
<keyword evidence="4 8" id="KW-1133">Transmembrane helix</keyword>
<feature type="compositionally biased region" description="Basic and acidic residues" evidence="7">
    <location>
        <begin position="519"/>
        <end position="534"/>
    </location>
</feature>
<gene>
    <name evidence="10" type="ORF">ADL12_49100</name>
</gene>
<organism evidence="10 11">
    <name type="scientific">Streptomyces regalis</name>
    <dbReference type="NCBI Taxonomy" id="68262"/>
    <lineage>
        <taxon>Bacteria</taxon>
        <taxon>Bacillati</taxon>
        <taxon>Actinomycetota</taxon>
        <taxon>Actinomycetes</taxon>
        <taxon>Kitasatosporales</taxon>
        <taxon>Streptomycetaceae</taxon>
        <taxon>Streptomyces</taxon>
    </lineage>
</organism>
<evidence type="ECO:0000256" key="3">
    <source>
        <dbReference type="ARBA" id="ARBA00022692"/>
    </source>
</evidence>
<dbReference type="InterPro" id="IPR049453">
    <property type="entry name" value="Memb_transporter_dom"/>
</dbReference>
<evidence type="ECO:0000256" key="8">
    <source>
        <dbReference type="SAM" id="Phobius"/>
    </source>
</evidence>
<keyword evidence="3 8" id="KW-0812">Transmembrane</keyword>
<name>A0A117MJB8_9ACTN</name>
<feature type="compositionally biased region" description="Basic and acidic residues" evidence="7">
    <location>
        <begin position="559"/>
        <end position="576"/>
    </location>
</feature>
<dbReference type="PANTHER" id="PTHR30509:SF9">
    <property type="entry name" value="MULTIDRUG RESISTANCE PROTEIN MDTO"/>
    <property type="match status" value="1"/>
</dbReference>
<keyword evidence="2" id="KW-1003">Cell membrane</keyword>
<comment type="caution">
    <text evidence="10">The sequence shown here is derived from an EMBL/GenBank/DDBJ whole genome shotgun (WGS) entry which is preliminary data.</text>
</comment>
<evidence type="ECO:0000256" key="7">
    <source>
        <dbReference type="SAM" id="MobiDB-lite"/>
    </source>
</evidence>
<evidence type="ECO:0000259" key="9">
    <source>
        <dbReference type="Pfam" id="PF13515"/>
    </source>
</evidence>
<evidence type="ECO:0000313" key="11">
    <source>
        <dbReference type="Proteomes" id="UP000053923"/>
    </source>
</evidence>
<evidence type="ECO:0000256" key="1">
    <source>
        <dbReference type="ARBA" id="ARBA00004651"/>
    </source>
</evidence>
<proteinExistence type="inferred from homology"/>
<accession>A0A117MJB8</accession>
<dbReference type="Pfam" id="PF13515">
    <property type="entry name" value="FUSC_2"/>
    <property type="match status" value="1"/>
</dbReference>
<feature type="region of interest" description="Disordered" evidence="7">
    <location>
        <begin position="515"/>
        <end position="534"/>
    </location>
</feature>
<evidence type="ECO:0000256" key="4">
    <source>
        <dbReference type="ARBA" id="ARBA00022989"/>
    </source>
</evidence>
<dbReference type="AlphaFoldDB" id="A0A117MJB8"/>
<feature type="domain" description="Integral membrane bound transporter" evidence="9">
    <location>
        <begin position="331"/>
        <end position="456"/>
    </location>
</feature>
<evidence type="ECO:0000256" key="5">
    <source>
        <dbReference type="ARBA" id="ARBA00023136"/>
    </source>
</evidence>
<dbReference type="Proteomes" id="UP000053923">
    <property type="component" value="Unassembled WGS sequence"/>
</dbReference>
<dbReference type="PANTHER" id="PTHR30509">
    <property type="entry name" value="P-HYDROXYBENZOIC ACID EFFLUX PUMP SUBUNIT-RELATED"/>
    <property type="match status" value="1"/>
</dbReference>
<keyword evidence="11" id="KW-1185">Reference proteome</keyword>
<feature type="transmembrane region" description="Helical" evidence="8">
    <location>
        <begin position="50"/>
        <end position="67"/>
    </location>
</feature>
<sequence>MTRGALAAGPLLLAAVLAGRVSLGVVAAIAAMLAGINDRPGSRRASVKRLGVPALAGAAGLFVGTYAGEHIGAVPLTLLLTGLGLFAGGISAVGPVASGAGTQLLVAAAIGAGMPLPEAGWQRAVAYLAGAVWLLALRLALPTPGSLAGDFRFDGERDAVAAVYDAVGELLEAAGTEQATARRAALTAALDHAQDALTGPRLRRYASSSAERRLHAQYAAALPLAEAATALAWAGEPVPARAWEGPRRLAAAVRDNTHTGPLPAPSRSAAALRALDDALLHAAEAFDRGRGDSDDLHTRRRTAKDLRRAVFGAGGREYGLRVGLCFGASVAIAQALHHAQWYGQHEHWYWLPATAVFLVKPDLGPLASRVLCRAAGTVLGALLFAGFAAVLPRPEGLIALVALSGALIPVATRHFAAQTAVVTVLVLALVMVGGEPQASASRIGETLLACAIVLVVGHLPMPGQRGGGVRQRVAAANRAAYAYLAHVLRESGAHVVGQSDVQVLRESGAQVLGQSDVQALRESEADVPRESGDHTLRVSGVKVLRESGADVLGQSDAQVLREPDANVRRESGDQVPRESGGQPLRKSRPMARRDPDARTPLPSDASDVPNGPGPARSGDRALRWTLRREAYRALAEARTAIALAAAELPALARHTEGAEEVVATLERLVDTTTACAVHLDDSGRLTPWHTAHLAELLEELAQERHRVGLRGPEASDVPLAG</sequence>
<reference evidence="11" key="1">
    <citation type="submission" date="2015-10" db="EMBL/GenBank/DDBJ databases">
        <authorList>
            <person name="Ju K.-S."/>
            <person name="Doroghazi J.R."/>
            <person name="Metcalf W.W."/>
        </authorList>
    </citation>
    <scope>NUCLEOTIDE SEQUENCE [LARGE SCALE GENOMIC DNA]</scope>
    <source>
        <strain evidence="11">NRRL 3151</strain>
    </source>
</reference>
<evidence type="ECO:0000313" key="10">
    <source>
        <dbReference type="EMBL" id="KUL20497.1"/>
    </source>
</evidence>